<dbReference type="SUPFAM" id="SSF48230">
    <property type="entry name" value="Chondroitin AC/alginate lyase"/>
    <property type="match status" value="1"/>
</dbReference>
<dbReference type="PANTHER" id="PTHR39210">
    <property type="entry name" value="HEPARIN-SULFATE LYASE"/>
    <property type="match status" value="1"/>
</dbReference>
<evidence type="ECO:0000313" key="6">
    <source>
        <dbReference type="EMBL" id="GAA4700947.1"/>
    </source>
</evidence>
<name>A0ABP8X884_9MICC</name>
<evidence type="ECO:0000256" key="4">
    <source>
        <dbReference type="ARBA" id="ARBA00023239"/>
    </source>
</evidence>
<dbReference type="PANTHER" id="PTHR39210:SF1">
    <property type="entry name" value="HEPARIN-SULFATE LYASE"/>
    <property type="match status" value="1"/>
</dbReference>
<dbReference type="Gene3D" id="1.50.10.100">
    <property type="entry name" value="Chondroitin AC/alginate lyase"/>
    <property type="match status" value="1"/>
</dbReference>
<evidence type="ECO:0000256" key="3">
    <source>
        <dbReference type="ARBA" id="ARBA00022764"/>
    </source>
</evidence>
<accession>A0ABP8X884</accession>
<dbReference type="InterPro" id="IPR012480">
    <property type="entry name" value="Hepar_II_III_C"/>
</dbReference>
<comment type="subcellular location">
    <subcellularLocation>
        <location evidence="1">Periplasm</location>
    </subcellularLocation>
</comment>
<keyword evidence="2" id="KW-0732">Signal</keyword>
<keyword evidence="4" id="KW-0456">Lyase</keyword>
<evidence type="ECO:0000256" key="2">
    <source>
        <dbReference type="ARBA" id="ARBA00022729"/>
    </source>
</evidence>
<dbReference type="Gene3D" id="2.70.98.70">
    <property type="match status" value="1"/>
</dbReference>
<keyword evidence="3" id="KW-0574">Periplasm</keyword>
<reference evidence="7" key="1">
    <citation type="journal article" date="2019" name="Int. J. Syst. Evol. Microbiol.">
        <title>The Global Catalogue of Microorganisms (GCM) 10K type strain sequencing project: providing services to taxonomists for standard genome sequencing and annotation.</title>
        <authorList>
            <consortium name="The Broad Institute Genomics Platform"/>
            <consortium name="The Broad Institute Genome Sequencing Center for Infectious Disease"/>
            <person name="Wu L."/>
            <person name="Ma J."/>
        </authorList>
    </citation>
    <scope>NUCLEOTIDE SEQUENCE [LARGE SCALE GENOMIC DNA]</scope>
    <source>
        <strain evidence="7">JCM 18958</strain>
    </source>
</reference>
<evidence type="ECO:0000256" key="1">
    <source>
        <dbReference type="ARBA" id="ARBA00004418"/>
    </source>
</evidence>
<organism evidence="6 7">
    <name type="scientific">Kocuria gwangalliensis</name>
    <dbReference type="NCBI Taxonomy" id="501592"/>
    <lineage>
        <taxon>Bacteria</taxon>
        <taxon>Bacillati</taxon>
        <taxon>Actinomycetota</taxon>
        <taxon>Actinomycetes</taxon>
        <taxon>Micrococcales</taxon>
        <taxon>Micrococcaceae</taxon>
        <taxon>Kocuria</taxon>
    </lineage>
</organism>
<dbReference type="Pfam" id="PF07940">
    <property type="entry name" value="Hepar_II_III_C"/>
    <property type="match status" value="1"/>
</dbReference>
<dbReference type="EMBL" id="BAABLN010000030">
    <property type="protein sequence ID" value="GAA4700947.1"/>
    <property type="molecule type" value="Genomic_DNA"/>
</dbReference>
<comment type="caution">
    <text evidence="6">The sequence shown here is derived from an EMBL/GenBank/DDBJ whole genome shotgun (WGS) entry which is preliminary data.</text>
</comment>
<gene>
    <name evidence="6" type="ORF">GCM10025781_19130</name>
</gene>
<evidence type="ECO:0000313" key="7">
    <source>
        <dbReference type="Proteomes" id="UP001501446"/>
    </source>
</evidence>
<proteinExistence type="predicted"/>
<keyword evidence="7" id="KW-1185">Reference proteome</keyword>
<evidence type="ECO:0000259" key="5">
    <source>
        <dbReference type="Pfam" id="PF07940"/>
    </source>
</evidence>
<dbReference type="Proteomes" id="UP001501446">
    <property type="component" value="Unassembled WGS sequence"/>
</dbReference>
<dbReference type="InterPro" id="IPR008929">
    <property type="entry name" value="Chondroitin_lyas"/>
</dbReference>
<feature type="domain" description="Heparinase II/III-like C-terminal" evidence="5">
    <location>
        <begin position="154"/>
        <end position="326"/>
    </location>
</feature>
<sequence>MSPESFGHQVGNHIIHIHNGLMTAGHIMQNNSWKEMATYRLKKLLTENVNLEGVADDGAIQYQINNYNWYKEALDHAKAAGIEHGTDFERVALMPDFLVHCFQTNRSLIQFGDSDRTALPRFITPQIDYINSGGNSGDKPKQLYKCYPQAGYAFGRTNWSVADMSKTMHYSLRFGPAQSAHTHAHQDGGSVTVNFSGIELHPEGGRFRYDNQPMSVYFKSQSTHNTIVIEGEHFDPDSATELLDSRATEASEVTIVRRAEKLGSEWHRAVFHDRNQRMLTVSDYVKPFELTNVVQLWQLPQGAVVRVLENQAIILLRGRHLATLTTGSTSPIYYEVIEGRRSKEHIEGWRSVKYGECFAAPVLKIGSQFSEGLISTVVAPDFDDLENPFASVVADPSEMRMMVTTGRDEDVSSVLYWISGESLQCSMPKGGESR</sequence>
<protein>
    <recommendedName>
        <fullName evidence="5">Heparinase II/III-like C-terminal domain-containing protein</fullName>
    </recommendedName>
</protein>